<protein>
    <submittedName>
        <fullName evidence="2">Uncharacterized protein</fullName>
    </submittedName>
</protein>
<evidence type="ECO:0000313" key="3">
    <source>
        <dbReference type="Proteomes" id="UP000324233"/>
    </source>
</evidence>
<dbReference type="AlphaFoldDB" id="A0A5B9WGL5"/>
<feature type="compositionally biased region" description="Basic and acidic residues" evidence="1">
    <location>
        <begin position="67"/>
        <end position="76"/>
    </location>
</feature>
<proteinExistence type="predicted"/>
<name>A0A5B9WGL5_9BACT</name>
<gene>
    <name evidence="2" type="ORF">OJF2_79290</name>
</gene>
<reference evidence="2 3" key="1">
    <citation type="submission" date="2019-08" db="EMBL/GenBank/DDBJ databases">
        <title>Deep-cultivation of Planctomycetes and their phenomic and genomic characterization uncovers novel biology.</title>
        <authorList>
            <person name="Wiegand S."/>
            <person name="Jogler M."/>
            <person name="Boedeker C."/>
            <person name="Pinto D."/>
            <person name="Vollmers J."/>
            <person name="Rivas-Marin E."/>
            <person name="Kohn T."/>
            <person name="Peeters S.H."/>
            <person name="Heuer A."/>
            <person name="Rast P."/>
            <person name="Oberbeckmann S."/>
            <person name="Bunk B."/>
            <person name="Jeske O."/>
            <person name="Meyerdierks A."/>
            <person name="Storesund J.E."/>
            <person name="Kallscheuer N."/>
            <person name="Luecker S."/>
            <person name="Lage O.M."/>
            <person name="Pohl T."/>
            <person name="Merkel B.J."/>
            <person name="Hornburger P."/>
            <person name="Mueller R.-W."/>
            <person name="Bruemmer F."/>
            <person name="Labrenz M."/>
            <person name="Spormann A.M."/>
            <person name="Op den Camp H."/>
            <person name="Overmann J."/>
            <person name="Amann R."/>
            <person name="Jetten M.S.M."/>
            <person name="Mascher T."/>
            <person name="Medema M.H."/>
            <person name="Devos D.P."/>
            <person name="Kaster A.-K."/>
            <person name="Ovreas L."/>
            <person name="Rohde M."/>
            <person name="Galperin M.Y."/>
            <person name="Jogler C."/>
        </authorList>
    </citation>
    <scope>NUCLEOTIDE SEQUENCE [LARGE SCALE GENOMIC DNA]</scope>
    <source>
        <strain evidence="2 3">OJF2</strain>
        <plasmid evidence="3">pojf2_2</plasmid>
    </source>
</reference>
<keyword evidence="3" id="KW-1185">Reference proteome</keyword>
<evidence type="ECO:0000313" key="2">
    <source>
        <dbReference type="EMBL" id="QEH39314.1"/>
    </source>
</evidence>
<evidence type="ECO:0000256" key="1">
    <source>
        <dbReference type="SAM" id="MobiDB-lite"/>
    </source>
</evidence>
<dbReference type="EMBL" id="CP042999">
    <property type="protein sequence ID" value="QEH39314.1"/>
    <property type="molecule type" value="Genomic_DNA"/>
</dbReference>
<dbReference type="RefSeq" id="WP_148599203.1">
    <property type="nucleotide sequence ID" value="NZ_CP042999.1"/>
</dbReference>
<sequence>MGRQRSGAIPEWIAAGTARKRLGVSPERMLWMLATKRVRCRITSRRLWPEFYAPDIVKALHELPKVGLFRDRRRSPTEPPGSSGMNQAERVTPAAKQASRTRATS</sequence>
<geneLocation type="plasmid" evidence="3">
    <name>pojf2_2</name>
</geneLocation>
<dbReference type="KEGG" id="agv:OJF2_79290"/>
<dbReference type="Proteomes" id="UP000324233">
    <property type="component" value="Plasmid pOJF2_2"/>
</dbReference>
<keyword evidence="2" id="KW-0614">Plasmid</keyword>
<accession>A0A5B9WGL5</accession>
<feature type="region of interest" description="Disordered" evidence="1">
    <location>
        <begin position="67"/>
        <end position="105"/>
    </location>
</feature>
<organism evidence="2 3">
    <name type="scientific">Aquisphaera giovannonii</name>
    <dbReference type="NCBI Taxonomy" id="406548"/>
    <lineage>
        <taxon>Bacteria</taxon>
        <taxon>Pseudomonadati</taxon>
        <taxon>Planctomycetota</taxon>
        <taxon>Planctomycetia</taxon>
        <taxon>Isosphaerales</taxon>
        <taxon>Isosphaeraceae</taxon>
        <taxon>Aquisphaera</taxon>
    </lineage>
</organism>